<keyword evidence="4" id="KW-1185">Reference proteome</keyword>
<protein>
    <recommendedName>
        <fullName evidence="2">AMP-dependent synthetase/ligase domain-containing protein</fullName>
    </recommendedName>
</protein>
<accession>A0A1V6RXG7</accession>
<dbReference type="InterPro" id="IPR042099">
    <property type="entry name" value="ANL_N_sf"/>
</dbReference>
<dbReference type="STRING" id="29845.A0A1V6RXG7"/>
<dbReference type="PANTHER" id="PTHR24096">
    <property type="entry name" value="LONG-CHAIN-FATTY-ACID--COA LIGASE"/>
    <property type="match status" value="1"/>
</dbReference>
<dbReference type="GO" id="GO:0031957">
    <property type="term" value="F:very long-chain fatty acid-CoA ligase activity"/>
    <property type="evidence" value="ECO:0007669"/>
    <property type="project" value="TreeGrafter"/>
</dbReference>
<organism evidence="3 4">
    <name type="scientific">Penicillium vulpinum</name>
    <dbReference type="NCBI Taxonomy" id="29845"/>
    <lineage>
        <taxon>Eukaryota</taxon>
        <taxon>Fungi</taxon>
        <taxon>Dikarya</taxon>
        <taxon>Ascomycota</taxon>
        <taxon>Pezizomycotina</taxon>
        <taxon>Eurotiomycetes</taxon>
        <taxon>Eurotiomycetidae</taxon>
        <taxon>Eurotiales</taxon>
        <taxon>Aspergillaceae</taxon>
        <taxon>Penicillium</taxon>
    </lineage>
</organism>
<dbReference type="InterPro" id="IPR000873">
    <property type="entry name" value="AMP-dep_synth/lig_dom"/>
</dbReference>
<dbReference type="SUPFAM" id="SSF56801">
    <property type="entry name" value="Acetyl-CoA synthetase-like"/>
    <property type="match status" value="1"/>
</dbReference>
<feature type="domain" description="AMP-dependent synthetase/ligase" evidence="2">
    <location>
        <begin position="33"/>
        <end position="370"/>
    </location>
</feature>
<dbReference type="EMBL" id="MDYP01000019">
    <property type="protein sequence ID" value="OQE06179.1"/>
    <property type="molecule type" value="Genomic_DNA"/>
</dbReference>
<feature type="compositionally biased region" description="Low complexity" evidence="1">
    <location>
        <begin position="374"/>
        <end position="386"/>
    </location>
</feature>
<reference evidence="4" key="1">
    <citation type="journal article" date="2017" name="Nat. Microbiol.">
        <title>Global analysis of biosynthetic gene clusters reveals vast potential of secondary metabolite production in Penicillium species.</title>
        <authorList>
            <person name="Nielsen J.C."/>
            <person name="Grijseels S."/>
            <person name="Prigent S."/>
            <person name="Ji B."/>
            <person name="Dainat J."/>
            <person name="Nielsen K.F."/>
            <person name="Frisvad J.C."/>
            <person name="Workman M."/>
            <person name="Nielsen J."/>
        </authorList>
    </citation>
    <scope>NUCLEOTIDE SEQUENCE [LARGE SCALE GENOMIC DNA]</scope>
    <source>
        <strain evidence="4">IBT 29486</strain>
    </source>
</reference>
<gene>
    <name evidence="3" type="ORF">PENVUL_c019G02409</name>
</gene>
<feature type="region of interest" description="Disordered" evidence="1">
    <location>
        <begin position="362"/>
        <end position="393"/>
    </location>
</feature>
<dbReference type="Pfam" id="PF00501">
    <property type="entry name" value="AMP-binding"/>
    <property type="match status" value="1"/>
</dbReference>
<sequence>MNPVSVFNIRSLLDQVAVLSAGIIAYPEGDRTDPVKLSYAELRNQALQRASWLQTREEFRPGGVILVHFRRHLDNITWSWATILAGSIPTLSPALVSTIEGRKAHFKHLHNLLQDPLLLSRRDLLTDSFGENEILRTVAVEEFEDYGLKETESDSATYSQTNGDGEGHANDSDVAVLMLTSGSSGNCKAVCLTHQQMFASIRGKLTVMPVSNGSSVLNWIGLDHVASLMETHLLSINPLLFLRLLSKHKVSMTFAPDFFLCKLLMMLDTTSKEAKQEFDLSKLLYLVSGGEPHNIDTDARVTRHLQSLGVSPSDLITPGFVMTEICARAIYDRNFPDIDIKAQREDGALGSSIPKIEIRIAPIDANEPSPGTQSNSADSGAANGAGVLEVRRR</sequence>
<dbReference type="Proteomes" id="UP000191518">
    <property type="component" value="Unassembled WGS sequence"/>
</dbReference>
<proteinExistence type="predicted"/>
<evidence type="ECO:0000256" key="1">
    <source>
        <dbReference type="SAM" id="MobiDB-lite"/>
    </source>
</evidence>
<dbReference type="PANTHER" id="PTHR24096:SF267">
    <property type="entry name" value="MALONATE--COA LIGASE ACSF3, MITOCHONDRIAL"/>
    <property type="match status" value="1"/>
</dbReference>
<name>A0A1V6RXG7_9EURO</name>
<evidence type="ECO:0000259" key="2">
    <source>
        <dbReference type="Pfam" id="PF00501"/>
    </source>
</evidence>
<evidence type="ECO:0000313" key="3">
    <source>
        <dbReference type="EMBL" id="OQE06179.1"/>
    </source>
</evidence>
<evidence type="ECO:0000313" key="4">
    <source>
        <dbReference type="Proteomes" id="UP000191518"/>
    </source>
</evidence>
<dbReference type="OrthoDB" id="10253869at2759"/>
<dbReference type="AlphaFoldDB" id="A0A1V6RXG7"/>
<comment type="caution">
    <text evidence="3">The sequence shown here is derived from an EMBL/GenBank/DDBJ whole genome shotgun (WGS) entry which is preliminary data.</text>
</comment>
<dbReference type="Gene3D" id="3.40.50.12780">
    <property type="entry name" value="N-terminal domain of ligase-like"/>
    <property type="match status" value="1"/>
</dbReference>
<dbReference type="GO" id="GO:0006633">
    <property type="term" value="P:fatty acid biosynthetic process"/>
    <property type="evidence" value="ECO:0007669"/>
    <property type="project" value="TreeGrafter"/>
</dbReference>